<evidence type="ECO:0000259" key="6">
    <source>
        <dbReference type="Pfam" id="PF01077"/>
    </source>
</evidence>
<dbReference type="EMBL" id="UOEX01000424">
    <property type="protein sequence ID" value="VAW42209.1"/>
    <property type="molecule type" value="Genomic_DNA"/>
</dbReference>
<dbReference type="InterPro" id="IPR006067">
    <property type="entry name" value="NO2/SO3_Rdtase_4Fe4S_dom"/>
</dbReference>
<accession>A0A3B0VZ30</accession>
<sequence>HFKNRANVKPKFKIAVSACPASCSNPLTTDIGVRALRNGFEVYAGGKGGPKPKVGRRIAAGVDEEQVLEIIESLVDFHACKTGKKQRLVKLIDDPEFPFAAV</sequence>
<dbReference type="GO" id="GO:0020037">
    <property type="term" value="F:heme binding"/>
    <property type="evidence" value="ECO:0007669"/>
    <property type="project" value="InterPro"/>
</dbReference>
<dbReference type="GO" id="GO:0016491">
    <property type="term" value="F:oxidoreductase activity"/>
    <property type="evidence" value="ECO:0007669"/>
    <property type="project" value="UniProtKB-KW"/>
</dbReference>
<feature type="non-terminal residue" evidence="7">
    <location>
        <position position="1"/>
    </location>
</feature>
<evidence type="ECO:0000256" key="1">
    <source>
        <dbReference type="ARBA" id="ARBA00022617"/>
    </source>
</evidence>
<dbReference type="Gene3D" id="3.30.413.10">
    <property type="entry name" value="Sulfite Reductase Hemoprotein, domain 1"/>
    <property type="match status" value="1"/>
</dbReference>
<keyword evidence="5" id="KW-0411">Iron-sulfur</keyword>
<name>A0A3B0VZ30_9ZZZZ</name>
<keyword evidence="3" id="KW-0560">Oxidoreductase</keyword>
<dbReference type="AlphaFoldDB" id="A0A3B0VZ30"/>
<dbReference type="PANTHER" id="PTHR43809">
    <property type="entry name" value="NITRITE REDUCTASE (NADH) LARGE SUBUNIT"/>
    <property type="match status" value="1"/>
</dbReference>
<evidence type="ECO:0000256" key="5">
    <source>
        <dbReference type="ARBA" id="ARBA00023014"/>
    </source>
</evidence>
<dbReference type="GO" id="GO:0046872">
    <property type="term" value="F:metal ion binding"/>
    <property type="evidence" value="ECO:0007669"/>
    <property type="project" value="UniProtKB-KW"/>
</dbReference>
<keyword evidence="1" id="KW-0349">Heme</keyword>
<feature type="domain" description="Nitrite/sulphite reductase 4Fe-4S" evidence="6">
    <location>
        <begin position="6"/>
        <end position="94"/>
    </location>
</feature>
<evidence type="ECO:0000256" key="3">
    <source>
        <dbReference type="ARBA" id="ARBA00023002"/>
    </source>
</evidence>
<proteinExistence type="predicted"/>
<gene>
    <name evidence="7" type="ORF">MNBD_DELTA03-1364</name>
</gene>
<protein>
    <recommendedName>
        <fullName evidence="6">Nitrite/sulphite reductase 4Fe-4S domain-containing protein</fullName>
    </recommendedName>
</protein>
<dbReference type="GO" id="GO:0051536">
    <property type="term" value="F:iron-sulfur cluster binding"/>
    <property type="evidence" value="ECO:0007669"/>
    <property type="project" value="UniProtKB-KW"/>
</dbReference>
<dbReference type="SUPFAM" id="SSF56014">
    <property type="entry name" value="Nitrite and sulphite reductase 4Fe-4S domain-like"/>
    <property type="match status" value="1"/>
</dbReference>
<keyword evidence="2" id="KW-0479">Metal-binding</keyword>
<dbReference type="PANTHER" id="PTHR43809:SF1">
    <property type="entry name" value="NITRITE REDUCTASE (NADH) LARGE SUBUNIT"/>
    <property type="match status" value="1"/>
</dbReference>
<evidence type="ECO:0000256" key="2">
    <source>
        <dbReference type="ARBA" id="ARBA00022723"/>
    </source>
</evidence>
<dbReference type="InterPro" id="IPR045854">
    <property type="entry name" value="NO2/SO3_Rdtase_4Fe4S_sf"/>
</dbReference>
<evidence type="ECO:0000256" key="4">
    <source>
        <dbReference type="ARBA" id="ARBA00023004"/>
    </source>
</evidence>
<keyword evidence="4" id="KW-0408">Iron</keyword>
<reference evidence="7" key="1">
    <citation type="submission" date="2018-06" db="EMBL/GenBank/DDBJ databases">
        <authorList>
            <person name="Zhirakovskaya E."/>
        </authorList>
    </citation>
    <scope>NUCLEOTIDE SEQUENCE</scope>
</reference>
<dbReference type="InterPro" id="IPR052034">
    <property type="entry name" value="NasD-like"/>
</dbReference>
<organism evidence="7">
    <name type="scientific">hydrothermal vent metagenome</name>
    <dbReference type="NCBI Taxonomy" id="652676"/>
    <lineage>
        <taxon>unclassified sequences</taxon>
        <taxon>metagenomes</taxon>
        <taxon>ecological metagenomes</taxon>
    </lineage>
</organism>
<dbReference type="Pfam" id="PF01077">
    <property type="entry name" value="NIR_SIR"/>
    <property type="match status" value="1"/>
</dbReference>
<evidence type="ECO:0000313" key="7">
    <source>
        <dbReference type="EMBL" id="VAW42209.1"/>
    </source>
</evidence>